<evidence type="ECO:0000259" key="2">
    <source>
        <dbReference type="Pfam" id="PF00497"/>
    </source>
</evidence>
<proteinExistence type="predicted"/>
<gene>
    <name evidence="3" type="ORF">MTBBW1_740005</name>
</gene>
<dbReference type="OrthoDB" id="8594082at2"/>
<dbReference type="STRING" id="1246637.MTBBW1_740005"/>
<keyword evidence="4" id="KW-1185">Reference proteome</keyword>
<dbReference type="AlphaFoldDB" id="A0A1W1HJ25"/>
<keyword evidence="1" id="KW-0732">Signal</keyword>
<evidence type="ECO:0000313" key="3">
    <source>
        <dbReference type="EMBL" id="SLM32479.1"/>
    </source>
</evidence>
<evidence type="ECO:0000256" key="1">
    <source>
        <dbReference type="ARBA" id="ARBA00022729"/>
    </source>
</evidence>
<evidence type="ECO:0000313" key="4">
    <source>
        <dbReference type="Proteomes" id="UP000191931"/>
    </source>
</evidence>
<sequence length="263" mass="31078">MRFFSDIFQKTIIALVFFLFFPLPSTSISRELIIMGVPKEPMRYIDENNKPSGIDIEIIDYIFKKLEIDYKVIFIKSSKRLEFIWQQDEPEVDMVLTYSHNDFREQFLVYAEESHIAISWHFFILKENEGKFVYNDFSDFNGLTMGATIGYAYTEEFWEAVSRGIMKIDSHPVNEFQIKKLLGKRFDIVPLNTIATMYQAKKEGYIDKITYLSKPLTEKNYFNTFVKKSSWPDLPLLVKKYDEILREMKQNGTLEGIMRSYGL</sequence>
<feature type="domain" description="Solute-binding protein family 3/N-terminal" evidence="2">
    <location>
        <begin position="35"/>
        <end position="261"/>
    </location>
</feature>
<organism evidence="3 4">
    <name type="scientific">Desulfamplus magnetovallimortis</name>
    <dbReference type="NCBI Taxonomy" id="1246637"/>
    <lineage>
        <taxon>Bacteria</taxon>
        <taxon>Pseudomonadati</taxon>
        <taxon>Thermodesulfobacteriota</taxon>
        <taxon>Desulfobacteria</taxon>
        <taxon>Desulfobacterales</taxon>
        <taxon>Desulfobacteraceae</taxon>
        <taxon>Desulfamplus</taxon>
    </lineage>
</organism>
<dbReference type="EMBL" id="FWEV01000319">
    <property type="protein sequence ID" value="SLM32479.1"/>
    <property type="molecule type" value="Genomic_DNA"/>
</dbReference>
<dbReference type="PANTHER" id="PTHR35936:SF25">
    <property type="entry name" value="ABC TRANSPORTER SUBSTRATE-BINDING PROTEIN"/>
    <property type="match status" value="1"/>
</dbReference>
<accession>A0A1W1HJ25</accession>
<dbReference type="InterPro" id="IPR001638">
    <property type="entry name" value="Solute-binding_3/MltF_N"/>
</dbReference>
<dbReference type="Gene3D" id="3.40.190.10">
    <property type="entry name" value="Periplasmic binding protein-like II"/>
    <property type="match status" value="2"/>
</dbReference>
<reference evidence="3 4" key="1">
    <citation type="submission" date="2017-03" db="EMBL/GenBank/DDBJ databases">
        <authorList>
            <person name="Afonso C.L."/>
            <person name="Miller P.J."/>
            <person name="Scott M.A."/>
            <person name="Spackman E."/>
            <person name="Goraichik I."/>
            <person name="Dimitrov K.M."/>
            <person name="Suarez D.L."/>
            <person name="Swayne D.E."/>
        </authorList>
    </citation>
    <scope>NUCLEOTIDE SEQUENCE [LARGE SCALE GENOMIC DNA]</scope>
    <source>
        <strain evidence="3">PRJEB14757</strain>
    </source>
</reference>
<protein>
    <submittedName>
        <fullName evidence="3">Putative amino acid ABC transporter, periplasmic amino acid-binding protein</fullName>
    </submittedName>
</protein>
<dbReference type="Pfam" id="PF00497">
    <property type="entry name" value="SBP_bac_3"/>
    <property type="match status" value="1"/>
</dbReference>
<dbReference type="Proteomes" id="UP000191931">
    <property type="component" value="Unassembled WGS sequence"/>
</dbReference>
<dbReference type="PANTHER" id="PTHR35936">
    <property type="entry name" value="MEMBRANE-BOUND LYTIC MUREIN TRANSGLYCOSYLASE F"/>
    <property type="match status" value="1"/>
</dbReference>
<dbReference type="RefSeq" id="WP_080802321.1">
    <property type="nucleotide sequence ID" value="NZ_LT828543.1"/>
</dbReference>
<name>A0A1W1HJ25_9BACT</name>
<dbReference type="SUPFAM" id="SSF53850">
    <property type="entry name" value="Periplasmic binding protein-like II"/>
    <property type="match status" value="1"/>
</dbReference>